<evidence type="ECO:0000256" key="5">
    <source>
        <dbReference type="SAM" id="MobiDB-lite"/>
    </source>
</evidence>
<feature type="domain" description="Chorein N-terminal" evidence="6">
    <location>
        <begin position="1"/>
        <end position="858"/>
    </location>
</feature>
<keyword evidence="11" id="KW-1185">Reference proteome</keyword>
<evidence type="ECO:0000259" key="7">
    <source>
        <dbReference type="Pfam" id="PF25033"/>
    </source>
</evidence>
<dbReference type="InterPro" id="IPR026854">
    <property type="entry name" value="VPS13_N"/>
</dbReference>
<dbReference type="Pfam" id="PF12624">
    <property type="entry name" value="VPS13_N"/>
    <property type="match status" value="1"/>
</dbReference>
<feature type="coiled-coil region" evidence="4">
    <location>
        <begin position="93"/>
        <end position="121"/>
    </location>
</feature>
<evidence type="ECO:0000259" key="8">
    <source>
        <dbReference type="Pfam" id="PF25036"/>
    </source>
</evidence>
<dbReference type="Pfam" id="PF25033">
    <property type="entry name" value="VPS13_M"/>
    <property type="match status" value="1"/>
</dbReference>
<evidence type="ECO:0000259" key="9">
    <source>
        <dbReference type="Pfam" id="PF25037"/>
    </source>
</evidence>
<keyword evidence="2" id="KW-0813">Transport</keyword>
<gene>
    <name evidence="10" type="ORF">BCV69DRAFT_205103</name>
</gene>
<dbReference type="STRING" id="1684307.A0A316U632"/>
<dbReference type="PANTHER" id="PTHR16166:SF93">
    <property type="entry name" value="INTERMEMBRANE LIPID TRANSFER PROTEIN VPS13"/>
    <property type="match status" value="1"/>
</dbReference>
<feature type="region of interest" description="Disordered" evidence="5">
    <location>
        <begin position="1118"/>
        <end position="1157"/>
    </location>
</feature>
<feature type="region of interest" description="Disordered" evidence="5">
    <location>
        <begin position="1031"/>
        <end position="1056"/>
    </location>
</feature>
<dbReference type="GO" id="GO:0007005">
    <property type="term" value="P:mitochondrion organization"/>
    <property type="evidence" value="ECO:0007669"/>
    <property type="project" value="TreeGrafter"/>
</dbReference>
<feature type="region of interest" description="Disordered" evidence="5">
    <location>
        <begin position="1819"/>
        <end position="1865"/>
    </location>
</feature>
<dbReference type="GO" id="GO:0006623">
    <property type="term" value="P:protein targeting to vacuole"/>
    <property type="evidence" value="ECO:0007669"/>
    <property type="project" value="TreeGrafter"/>
</dbReference>
<dbReference type="GO" id="GO:0045324">
    <property type="term" value="P:late endosome to vacuole transport"/>
    <property type="evidence" value="ECO:0007669"/>
    <property type="project" value="TreeGrafter"/>
</dbReference>
<feature type="compositionally biased region" description="Low complexity" evidence="5">
    <location>
        <begin position="1665"/>
        <end position="1695"/>
    </location>
</feature>
<dbReference type="GO" id="GO:0045053">
    <property type="term" value="P:protein retention in Golgi apparatus"/>
    <property type="evidence" value="ECO:0007669"/>
    <property type="project" value="TreeGrafter"/>
</dbReference>
<dbReference type="Pfam" id="PF25037">
    <property type="entry name" value="VPS13_C"/>
    <property type="match status" value="1"/>
</dbReference>
<dbReference type="Pfam" id="PF25036">
    <property type="entry name" value="VPS13_VAB"/>
    <property type="match status" value="1"/>
</dbReference>
<evidence type="ECO:0000313" key="10">
    <source>
        <dbReference type="EMBL" id="PWN20288.1"/>
    </source>
</evidence>
<evidence type="ECO:0000256" key="2">
    <source>
        <dbReference type="ARBA" id="ARBA00022448"/>
    </source>
</evidence>
<accession>A0A316U632</accession>
<dbReference type="InterPro" id="IPR009543">
    <property type="entry name" value="VPS13_VAB"/>
</dbReference>
<feature type="compositionally biased region" description="Basic and acidic residues" evidence="5">
    <location>
        <begin position="1137"/>
        <end position="1147"/>
    </location>
</feature>
<proteinExistence type="inferred from homology"/>
<dbReference type="InterPro" id="IPR056748">
    <property type="entry name" value="VPS13-like_C"/>
</dbReference>
<feature type="compositionally biased region" description="Acidic residues" evidence="5">
    <location>
        <begin position="923"/>
        <end position="936"/>
    </location>
</feature>
<feature type="domain" description="VPS13-like middle region" evidence="7">
    <location>
        <begin position="1176"/>
        <end position="1988"/>
    </location>
</feature>
<protein>
    <recommendedName>
        <fullName evidence="12">Vacuolar protein sorting-associated protein</fullName>
    </recommendedName>
</protein>
<feature type="compositionally biased region" description="Polar residues" evidence="5">
    <location>
        <begin position="1641"/>
        <end position="1661"/>
    </location>
</feature>
<evidence type="ECO:0000256" key="4">
    <source>
        <dbReference type="SAM" id="Coils"/>
    </source>
</evidence>
<feature type="region of interest" description="Disordered" evidence="5">
    <location>
        <begin position="852"/>
        <end position="902"/>
    </location>
</feature>
<evidence type="ECO:0000256" key="3">
    <source>
        <dbReference type="ARBA" id="ARBA00023055"/>
    </source>
</evidence>
<feature type="domain" description="Intermembrane lipid transfer protein VPS13-like C-terminal" evidence="9">
    <location>
        <begin position="3152"/>
        <end position="3257"/>
    </location>
</feature>
<evidence type="ECO:0000256" key="1">
    <source>
        <dbReference type="ARBA" id="ARBA00006545"/>
    </source>
</evidence>
<feature type="region of interest" description="Disordered" evidence="5">
    <location>
        <begin position="1641"/>
        <end position="1695"/>
    </location>
</feature>
<keyword evidence="3" id="KW-0445">Lipid transport</keyword>
<dbReference type="EMBL" id="KZ819328">
    <property type="protein sequence ID" value="PWN20288.1"/>
    <property type="molecule type" value="Genomic_DNA"/>
</dbReference>
<evidence type="ECO:0008006" key="12">
    <source>
        <dbReference type="Google" id="ProtNLM"/>
    </source>
</evidence>
<dbReference type="OrthoDB" id="428159at2759"/>
<keyword evidence="4" id="KW-0175">Coiled coil</keyword>
<evidence type="ECO:0000259" key="6">
    <source>
        <dbReference type="Pfam" id="PF12624"/>
    </source>
</evidence>
<feature type="region of interest" description="Disordered" evidence="5">
    <location>
        <begin position="375"/>
        <end position="397"/>
    </location>
</feature>
<sequence>MLEGVLASVLNRFLASYVDGLNTSQLNVGIWSGDVKLKNLRLKTSALDKFRLPIDVKEGYLGDLTLSIPWSNLKGKPVRVLIENVHLLAAPKNASAEVDEAEEEERAQAAKQEKLANAELLGRDSGASVGGMTEEEAQKNESFTSSLVTKIVDNLQITVRNIHVRYEDKLSNPEHPFSAGFTLSEFSAVSTDGEWNPTFIQNSTDGIHKLARLESLSLYWDTDSSSLAGFDPDTSQKRFSELIPRDGQDPSHQYILKPVSGAGRLVMRRKMTPEVAKMDAQLLFDELGFALDDEQYRDVISVADLFHFYTRQAQYRRFRASPKELEKNRPRALFKFAGRAIINEVHEKHRVWTWEYFKQRRDDRKAYVELFKHKDEQQAKQNQKQANVQPTTSEEGERLRELEKRLSYKDIRFYRSIARNELRKERAAKKKEEAEHGTVQKAAATGGSWLGWIWGGATHDQKQGDGVLNEEQRKELYDAIEWDESVGNQSISDAVDAPGDAIQMRLTTKLQTGSFALKDHSRGSNVLALVFDSLQADVVQRVDNLEAALSLGGLRVYDGTTPNSLYPQIVRVKDDDLTAPERQLSDGSEDIKEIERQVGTESDPDNPFFYLKFENKPLDKRADNALTVKMRSMEIIYHRGYVESIFRFFRPPESELELIGALIDVASETLEGIRKETRAGLEAALENHKTIDVVLDISAPIIIIPEDVTARKCQHVVLDAGHIGVRSVLAPQEAIDAVRSKASKQYTDSDYKQLEDLMYDRFFVKLESAQLVMGNDLESCLRSLEGSTTMDHNLHLLERINLNFTVHNSILPSAPNLTKVKVTGHLPTLRVNFSDRKYHQLMAVVDVAIPNFDDDEEQDGTPPRITRIEDIPEGDTSAADGHNRRQSRSVDKRMAKLSTETDALDLNKERRSRIASQMRGDDDYLVDDDDDDSFEDAEDVKTDHINAHQKNFELNFVVDQLQASIFKSNADISKPDRLLVEATFEGFFFGLAVLPYQLNVDVGLRSLQLEDKIVDHGPAFKYLLTSKSVDDGQSVGGNKPQGTESKETDGQATPTSSKDLVKVQYIRVQPDSPEFMSVYEGIDQSINVELSTINIMLTRVSILAVYDWIMTTFVPHEEPQKQQQVSKADVGPQGKPPTEEPSKERSGQEVSSDNEPRKEKLRIRVKLTSVVLRLNNDGALLSTLTLSTADVAVFLRGATLRVAARLGSLLLLDNTQRDTAAPEFKKLLSIEGDELADFSYETFDAEDSASYPGYDSSIWLRSGSLRFTFMEEPIRDLLIFFSKFARMKAVYDAATEAATAQATQLQERASKMHYDVIIQSPVVVLPREASSSDVLIANLGEIYAHNTFPPKDEGHVVTKVEAGLRHIRLASHLRHDGQNYNVQMIDDVNISVDMTQEQHLDHHNESDEPEMQIIARMSDVQIKMTQHQYCFIMALTQSIPRAFAIDFGDEDAENISEAVSAVPSVPATPTPPQGKSGSGSPIQHSGPDMLPELGTVSHQANGESQLLSTALDLLFSVRTINLEIFTAAATGQDSLYKASLARFTLSNTEVKLKMLSDSSLEAELALKAFTVSDTRPDKDTKFREIIPASRHVGHQLMVSFTMSGDPTDKSGLALVTVDSPKMIFALDPLFALLEYATSPFQEESGSTGDDTSVAPSKQPQPASRVPSTAVSKAPSAPAPAQAQKQPAESSPSPEAGTISFRVNVVDPSVLLLASPEKADSEVIVLSIKQILLSQQGILALKVDSMGMFVTRMSRPRDSSLRLLDNFDLALSMDTRSSASRQMTSIEIDIEPIVLRVSYGDIMLLSSVVNKAIELSSRSSDDSAAKSARGAPSSVGGSSVAVPASTHMARAGSTTKSIEPSPGASKTKKSYEAELIISKEVLKAEVAGVQVVLIGDVHTLPLLDLSIEKFTVDVRDWTGDMQANAQLATYINYYNLSRSHWEPLIEPWVVELALQNSSSPASTHMTISSKRRLEVNVTTTLIETALTSMAILGDPSNFTSSSRQHQAPFKIRNRTGYRLSLCAEHDDRKVKVTPQHLDDSSDMPFSFSDWKSMRENITETGGRRLALEFEGMPWDRLKHISVDREGEFVYNLRPKLDKVAHRVICDIKLEDNVKIITFRSSFVVENSTMVPVEMMILDKDGNNTDKTRRIAPGDSCPVPIEDAFHRKIRLRPDRGFDYHWSNDSVGWQDLMKRTTRSISCKASEPNEAPFRFQCFSDYDKQDPMSRQYPKVTLRLRPPVEIENLLPYDIQYRIFDKNMNHNWSSFLRKGGVSPIHVVELSHLLLLSADIQSSVFSPSEFAIIATDNPDDFPVEKDLTLADSENLKLNLRLHYYKYPDSGGAFKVSIYSPYIFINQTGLPFSLKTKSWLGAAKLVAGQDSGPVSSLRKEPMPFVFSHSSNDRRNRMLLRVGDSGWSKPLSFEAIGSEMEVVLPSASKNEEIHLGLTISDGLGKFKLSKVVKLRPRYIVRNQLNEPINLREAGAADFVTSEANTRLPLHFLRVGATKQMTLAWPGLNNKWTAPFNVEDVGTVHLRIAKAGHHQQLVKAEVLPEGPTVFITLSYETGPWPFMMRNESDYTITFSQTAERAESDGQMAYDQVGKRYELKPRSKMKFAWDFPSQKSKLIKLIANGRERNVNPLEIGNQLPFKFPAADGRGNRVVSIDVRLDGPTQTVVLSNYSEALSNYKIKRPNMSRSDTMNSRASTEMGFEAVDIDTDIISSFGLILSGVGISLMDRRVQEIAYISLSDVDVRYNESQATRTYGLTIKWMQIDNQLWGALFPISLYPANLPKDKAALETLPTLQVAVVEAKDETHGVRHLKYASVLLQELQIEIELEWLMVLLDFSKAFERALPVEAEGDYTDSPTEIPDPQRIEIKQADIYIELLLLQPLFLTISFLMSDRGERNAEDQVAQSRSPLAFLVGAVTSAVGNLNQAPIRLSAIAIENARLSPDELIARLQAHYVSSAVGQVYKLVGAIDVLGNPLGLISGIGSGVSDLLYSPIEGLVLHGNRELGLSIARGAGSFVRKTVFGVSDSISKFTSSVGSGLAAASLDKDFEAKRRAARFRNKPRHALTGVTAGANSFFSSLTSAVEGVALRPLEGAERGGALGFLRGIGKGGVGLLVKPAVGAFDLAASFGEGIRNTTTVFDSTNDIDRVRLPRYVAPDLIVRPYSSRESLGLAWLKNLEESKYVKEYYVAHADIGTKDEVVMLTTTKILYIRTMQLKCVWEVGLSELSSVSLETDGIALILRSGAAGPFLKLKDVGLRNWLFKHISRVVTAYNQANR</sequence>
<organism evidence="10 11">
    <name type="scientific">Pseudomicrostroma glucosiphilum</name>
    <dbReference type="NCBI Taxonomy" id="1684307"/>
    <lineage>
        <taxon>Eukaryota</taxon>
        <taxon>Fungi</taxon>
        <taxon>Dikarya</taxon>
        <taxon>Basidiomycota</taxon>
        <taxon>Ustilaginomycotina</taxon>
        <taxon>Exobasidiomycetes</taxon>
        <taxon>Microstromatales</taxon>
        <taxon>Microstromatales incertae sedis</taxon>
        <taxon>Pseudomicrostroma</taxon>
    </lineage>
</organism>
<feature type="compositionally biased region" description="Low complexity" evidence="5">
    <location>
        <begin position="1824"/>
        <end position="1844"/>
    </location>
</feature>
<dbReference type="GO" id="GO:0006869">
    <property type="term" value="P:lipid transport"/>
    <property type="evidence" value="ECO:0007669"/>
    <property type="project" value="UniProtKB-KW"/>
</dbReference>
<dbReference type="InterPro" id="IPR026847">
    <property type="entry name" value="VPS13"/>
</dbReference>
<dbReference type="InterPro" id="IPR056747">
    <property type="entry name" value="VPS13-like_M"/>
</dbReference>
<feature type="domain" description="Vacuolar protein sorting-associated protein 13 VPS13 adaptor binding" evidence="8">
    <location>
        <begin position="2048"/>
        <end position="2619"/>
    </location>
</feature>
<dbReference type="GeneID" id="37011449"/>
<comment type="similarity">
    <text evidence="1">Belongs to the VPS13 family.</text>
</comment>
<reference evidence="10 11" key="1">
    <citation type="journal article" date="2018" name="Mol. Biol. Evol.">
        <title>Broad Genomic Sampling Reveals a Smut Pathogenic Ancestry of the Fungal Clade Ustilaginomycotina.</title>
        <authorList>
            <person name="Kijpornyongpan T."/>
            <person name="Mondo S.J."/>
            <person name="Barry K."/>
            <person name="Sandor L."/>
            <person name="Lee J."/>
            <person name="Lipzen A."/>
            <person name="Pangilinan J."/>
            <person name="LaButti K."/>
            <person name="Hainaut M."/>
            <person name="Henrissat B."/>
            <person name="Grigoriev I.V."/>
            <person name="Spatafora J.W."/>
            <person name="Aime M.C."/>
        </authorList>
    </citation>
    <scope>NUCLEOTIDE SEQUENCE [LARGE SCALE GENOMIC DNA]</scope>
    <source>
        <strain evidence="10 11">MCA 4718</strain>
    </source>
</reference>
<dbReference type="RefSeq" id="XP_025347448.1">
    <property type="nucleotide sequence ID" value="XM_025489715.1"/>
</dbReference>
<name>A0A316U632_9BASI</name>
<feature type="compositionally biased region" description="Polar residues" evidence="5">
    <location>
        <begin position="1473"/>
        <end position="1483"/>
    </location>
</feature>
<evidence type="ECO:0000313" key="11">
    <source>
        <dbReference type="Proteomes" id="UP000245942"/>
    </source>
</evidence>
<dbReference type="PANTHER" id="PTHR16166">
    <property type="entry name" value="VACUOLAR PROTEIN SORTING-ASSOCIATED PROTEIN VPS13"/>
    <property type="match status" value="1"/>
</dbReference>
<feature type="region of interest" description="Disordered" evidence="5">
    <location>
        <begin position="1460"/>
        <end position="1490"/>
    </location>
</feature>
<dbReference type="Proteomes" id="UP000245942">
    <property type="component" value="Unassembled WGS sequence"/>
</dbReference>
<feature type="region of interest" description="Disordered" evidence="5">
    <location>
        <begin position="917"/>
        <end position="936"/>
    </location>
</feature>